<accession>A0AAV4M493</accession>
<organism evidence="1 2">
    <name type="scientific">Caerostris extrusa</name>
    <name type="common">Bark spider</name>
    <name type="synonym">Caerostris bankana</name>
    <dbReference type="NCBI Taxonomy" id="172846"/>
    <lineage>
        <taxon>Eukaryota</taxon>
        <taxon>Metazoa</taxon>
        <taxon>Ecdysozoa</taxon>
        <taxon>Arthropoda</taxon>
        <taxon>Chelicerata</taxon>
        <taxon>Arachnida</taxon>
        <taxon>Araneae</taxon>
        <taxon>Araneomorphae</taxon>
        <taxon>Entelegynae</taxon>
        <taxon>Araneoidea</taxon>
        <taxon>Araneidae</taxon>
        <taxon>Caerostris</taxon>
    </lineage>
</organism>
<evidence type="ECO:0000313" key="2">
    <source>
        <dbReference type="Proteomes" id="UP001054945"/>
    </source>
</evidence>
<dbReference type="EMBL" id="BPLR01019388">
    <property type="protein sequence ID" value="GIX67282.1"/>
    <property type="molecule type" value="Genomic_DNA"/>
</dbReference>
<protein>
    <submittedName>
        <fullName evidence="1">Uncharacterized protein</fullName>
    </submittedName>
</protein>
<dbReference type="Proteomes" id="UP001054945">
    <property type="component" value="Unassembled WGS sequence"/>
</dbReference>
<sequence length="66" mass="7044">MEGGQGMGAGNSVMIRGVGFGVLFPERFWQASVIGNVNLGNKPSGTLLYMGEKSRDKRKEINAGDL</sequence>
<comment type="caution">
    <text evidence="1">The sequence shown here is derived from an EMBL/GenBank/DDBJ whole genome shotgun (WGS) entry which is preliminary data.</text>
</comment>
<evidence type="ECO:0000313" key="1">
    <source>
        <dbReference type="EMBL" id="GIX67282.1"/>
    </source>
</evidence>
<proteinExistence type="predicted"/>
<reference evidence="1 2" key="1">
    <citation type="submission" date="2021-06" db="EMBL/GenBank/DDBJ databases">
        <title>Caerostris extrusa draft genome.</title>
        <authorList>
            <person name="Kono N."/>
            <person name="Arakawa K."/>
        </authorList>
    </citation>
    <scope>NUCLEOTIDE SEQUENCE [LARGE SCALE GENOMIC DNA]</scope>
</reference>
<gene>
    <name evidence="1" type="ORF">CEXT_72351</name>
</gene>
<name>A0AAV4M493_CAEEX</name>
<keyword evidence="2" id="KW-1185">Reference proteome</keyword>
<dbReference type="AlphaFoldDB" id="A0AAV4M493"/>